<proteinExistence type="inferred from homology"/>
<dbReference type="GO" id="GO:0019676">
    <property type="term" value="P:ammonia assimilation cycle"/>
    <property type="evidence" value="ECO:0007669"/>
    <property type="project" value="TreeGrafter"/>
</dbReference>
<keyword evidence="7" id="KW-0479">Metal-binding</keyword>
<evidence type="ECO:0000256" key="14">
    <source>
        <dbReference type="ARBA" id="ARBA00037928"/>
    </source>
</evidence>
<name>A0A8K0KN05_LADFU</name>
<protein>
    <recommendedName>
        <fullName evidence="15">glutamate synthase (ferredoxin)</fullName>
        <ecNumber evidence="15">1.4.7.1</ecNumber>
    </recommendedName>
</protein>
<dbReference type="EMBL" id="KZ308887">
    <property type="protein sequence ID" value="KAG8235213.1"/>
    <property type="molecule type" value="Genomic_DNA"/>
</dbReference>
<dbReference type="EC" id="1.4.7.1" evidence="15"/>
<keyword evidence="18" id="KW-1185">Reference proteome</keyword>
<sequence>MALRMNHRGACACDNDTGDGAGVLTAIPHAFYAKTLRETQNVELPPFGRYATGIFFLDKTHHKEAEDMFAKLAEECDLRVICWRTVPTDSTGIGEVARTGEPFMRQVFVTGGQQDEDVLRENVS</sequence>
<comment type="cofactor">
    <cofactor evidence="2">
        <name>[3Fe-4S] cluster</name>
        <dbReference type="ChEBI" id="CHEBI:21137"/>
    </cofactor>
</comment>
<dbReference type="Gene3D" id="3.60.20.10">
    <property type="entry name" value="Glutamine Phosphoribosylpyrophosphate, subunit 1, domain 1"/>
    <property type="match status" value="1"/>
</dbReference>
<evidence type="ECO:0000256" key="11">
    <source>
        <dbReference type="ARBA" id="ARBA00023014"/>
    </source>
</evidence>
<evidence type="ECO:0000256" key="13">
    <source>
        <dbReference type="ARBA" id="ARBA00023291"/>
    </source>
</evidence>
<evidence type="ECO:0000256" key="10">
    <source>
        <dbReference type="ARBA" id="ARBA00023004"/>
    </source>
</evidence>
<keyword evidence="4" id="KW-0028">Amino-acid biosynthesis</keyword>
<feature type="non-terminal residue" evidence="17">
    <location>
        <position position="124"/>
    </location>
</feature>
<dbReference type="GO" id="GO:0006537">
    <property type="term" value="P:glutamate biosynthetic process"/>
    <property type="evidence" value="ECO:0007669"/>
    <property type="project" value="UniProtKB-KW"/>
</dbReference>
<dbReference type="SUPFAM" id="SSF56235">
    <property type="entry name" value="N-terminal nucleophile aminohydrolases (Ntn hydrolases)"/>
    <property type="match status" value="1"/>
</dbReference>
<dbReference type="OrthoDB" id="4327079at2759"/>
<accession>A0A8K0KN05</accession>
<keyword evidence="5" id="KW-0285">Flavoprotein</keyword>
<keyword evidence="13" id="KW-0003">3Fe-4S</keyword>
<dbReference type="InterPro" id="IPR017932">
    <property type="entry name" value="GATase_2_dom"/>
</dbReference>
<evidence type="ECO:0000256" key="4">
    <source>
        <dbReference type="ARBA" id="ARBA00022605"/>
    </source>
</evidence>
<dbReference type="PANTHER" id="PTHR11938:SF133">
    <property type="entry name" value="GLUTAMATE SYNTHASE (NADH)"/>
    <property type="match status" value="1"/>
</dbReference>
<comment type="caution">
    <text evidence="17">The sequence shown here is derived from an EMBL/GenBank/DDBJ whole genome shotgun (WGS) entry which is preliminary data.</text>
</comment>
<keyword evidence="8" id="KW-0315">Glutamine amidotransferase</keyword>
<keyword evidence="12" id="KW-0314">Glutamate biosynthesis</keyword>
<evidence type="ECO:0000256" key="8">
    <source>
        <dbReference type="ARBA" id="ARBA00022962"/>
    </source>
</evidence>
<dbReference type="GO" id="GO:0051538">
    <property type="term" value="F:3 iron, 4 sulfur cluster binding"/>
    <property type="evidence" value="ECO:0007669"/>
    <property type="project" value="UniProtKB-KW"/>
</dbReference>
<comment type="cofactor">
    <cofactor evidence="1">
        <name>FMN</name>
        <dbReference type="ChEBI" id="CHEBI:58210"/>
    </cofactor>
</comment>
<comment type="similarity">
    <text evidence="3">Belongs to the glutamate synthase family.</text>
</comment>
<evidence type="ECO:0000256" key="1">
    <source>
        <dbReference type="ARBA" id="ARBA00001917"/>
    </source>
</evidence>
<gene>
    <name evidence="17" type="ORF">J437_LFUL015901</name>
</gene>
<evidence type="ECO:0000256" key="2">
    <source>
        <dbReference type="ARBA" id="ARBA00001927"/>
    </source>
</evidence>
<evidence type="ECO:0000256" key="9">
    <source>
        <dbReference type="ARBA" id="ARBA00023002"/>
    </source>
</evidence>
<evidence type="ECO:0000256" key="5">
    <source>
        <dbReference type="ARBA" id="ARBA00022630"/>
    </source>
</evidence>
<evidence type="ECO:0000313" key="18">
    <source>
        <dbReference type="Proteomes" id="UP000792457"/>
    </source>
</evidence>
<keyword evidence="6" id="KW-0288">FMN</keyword>
<evidence type="ECO:0000256" key="6">
    <source>
        <dbReference type="ARBA" id="ARBA00022643"/>
    </source>
</evidence>
<dbReference type="Proteomes" id="UP000792457">
    <property type="component" value="Unassembled WGS sequence"/>
</dbReference>
<dbReference type="InterPro" id="IPR029055">
    <property type="entry name" value="Ntn_hydrolases_N"/>
</dbReference>
<dbReference type="AlphaFoldDB" id="A0A8K0KN05"/>
<feature type="domain" description="Glutamine amidotransferase type-2" evidence="16">
    <location>
        <begin position="3"/>
        <end position="115"/>
    </location>
</feature>
<dbReference type="GO" id="GO:0046872">
    <property type="term" value="F:metal ion binding"/>
    <property type="evidence" value="ECO:0007669"/>
    <property type="project" value="UniProtKB-KW"/>
</dbReference>
<dbReference type="InterPro" id="IPR050711">
    <property type="entry name" value="ET-N_metabolism_enzyme"/>
</dbReference>
<dbReference type="GO" id="GO:0016041">
    <property type="term" value="F:glutamate synthase (ferredoxin) activity"/>
    <property type="evidence" value="ECO:0007669"/>
    <property type="project" value="UniProtKB-EC"/>
</dbReference>
<comment type="pathway">
    <text evidence="14">Amino-acid biosynthesis; L-glutamate biosynthesis via GLT pathway; L-glutamate from 2-oxoglutarate and L-glutamine (ferredoxin route): step 1/1.</text>
</comment>
<keyword evidence="11" id="KW-0411">Iron-sulfur</keyword>
<evidence type="ECO:0000313" key="17">
    <source>
        <dbReference type="EMBL" id="KAG8235213.1"/>
    </source>
</evidence>
<dbReference type="Pfam" id="PF00310">
    <property type="entry name" value="GATase_2"/>
    <property type="match status" value="1"/>
</dbReference>
<reference evidence="17" key="1">
    <citation type="submission" date="2013-04" db="EMBL/GenBank/DDBJ databases">
        <authorList>
            <person name="Qu J."/>
            <person name="Murali S.C."/>
            <person name="Bandaranaike D."/>
            <person name="Bellair M."/>
            <person name="Blankenburg K."/>
            <person name="Chao H."/>
            <person name="Dinh H."/>
            <person name="Doddapaneni H."/>
            <person name="Downs B."/>
            <person name="Dugan-Rocha S."/>
            <person name="Elkadiri S."/>
            <person name="Gnanaolivu R.D."/>
            <person name="Hernandez B."/>
            <person name="Javaid M."/>
            <person name="Jayaseelan J.C."/>
            <person name="Lee S."/>
            <person name="Li M."/>
            <person name="Ming W."/>
            <person name="Munidasa M."/>
            <person name="Muniz J."/>
            <person name="Nguyen L."/>
            <person name="Ongeri F."/>
            <person name="Osuji N."/>
            <person name="Pu L.-L."/>
            <person name="Puazo M."/>
            <person name="Qu C."/>
            <person name="Quiroz J."/>
            <person name="Raj R."/>
            <person name="Weissenberger G."/>
            <person name="Xin Y."/>
            <person name="Zou X."/>
            <person name="Han Y."/>
            <person name="Richards S."/>
            <person name="Worley K."/>
            <person name="Muzny D."/>
            <person name="Gibbs R."/>
        </authorList>
    </citation>
    <scope>NUCLEOTIDE SEQUENCE</scope>
    <source>
        <strain evidence="17">Sampled in the wild</strain>
    </source>
</reference>
<dbReference type="GO" id="GO:0016040">
    <property type="term" value="F:glutamate synthase (NADH) activity"/>
    <property type="evidence" value="ECO:0007669"/>
    <property type="project" value="TreeGrafter"/>
</dbReference>
<evidence type="ECO:0000259" key="16">
    <source>
        <dbReference type="Pfam" id="PF00310"/>
    </source>
</evidence>
<keyword evidence="10" id="KW-0408">Iron</keyword>
<evidence type="ECO:0000256" key="7">
    <source>
        <dbReference type="ARBA" id="ARBA00022723"/>
    </source>
</evidence>
<reference evidence="17" key="2">
    <citation type="submission" date="2017-10" db="EMBL/GenBank/DDBJ databases">
        <title>Ladona fulva Genome sequencing and assembly.</title>
        <authorList>
            <person name="Murali S."/>
            <person name="Richards S."/>
            <person name="Bandaranaike D."/>
            <person name="Bellair M."/>
            <person name="Blankenburg K."/>
            <person name="Chao H."/>
            <person name="Dinh H."/>
            <person name="Doddapaneni H."/>
            <person name="Dugan-Rocha S."/>
            <person name="Elkadiri S."/>
            <person name="Gnanaolivu R."/>
            <person name="Hernandez B."/>
            <person name="Skinner E."/>
            <person name="Javaid M."/>
            <person name="Lee S."/>
            <person name="Li M."/>
            <person name="Ming W."/>
            <person name="Munidasa M."/>
            <person name="Muniz J."/>
            <person name="Nguyen L."/>
            <person name="Hughes D."/>
            <person name="Osuji N."/>
            <person name="Pu L.-L."/>
            <person name="Puazo M."/>
            <person name="Qu C."/>
            <person name="Quiroz J."/>
            <person name="Raj R."/>
            <person name="Weissenberger G."/>
            <person name="Xin Y."/>
            <person name="Zou X."/>
            <person name="Han Y."/>
            <person name="Worley K."/>
            <person name="Muzny D."/>
            <person name="Gibbs R."/>
        </authorList>
    </citation>
    <scope>NUCLEOTIDE SEQUENCE</scope>
    <source>
        <strain evidence="17">Sampled in the wild</strain>
    </source>
</reference>
<keyword evidence="9" id="KW-0560">Oxidoreductase</keyword>
<dbReference type="PANTHER" id="PTHR11938">
    <property type="entry name" value="FAD NADPH DEHYDROGENASE/OXIDOREDUCTASE"/>
    <property type="match status" value="1"/>
</dbReference>
<evidence type="ECO:0000256" key="3">
    <source>
        <dbReference type="ARBA" id="ARBA00009716"/>
    </source>
</evidence>
<evidence type="ECO:0000256" key="15">
    <source>
        <dbReference type="ARBA" id="ARBA00039085"/>
    </source>
</evidence>
<organism evidence="17 18">
    <name type="scientific">Ladona fulva</name>
    <name type="common">Scarce chaser dragonfly</name>
    <name type="synonym">Libellula fulva</name>
    <dbReference type="NCBI Taxonomy" id="123851"/>
    <lineage>
        <taxon>Eukaryota</taxon>
        <taxon>Metazoa</taxon>
        <taxon>Ecdysozoa</taxon>
        <taxon>Arthropoda</taxon>
        <taxon>Hexapoda</taxon>
        <taxon>Insecta</taxon>
        <taxon>Pterygota</taxon>
        <taxon>Palaeoptera</taxon>
        <taxon>Odonata</taxon>
        <taxon>Epiprocta</taxon>
        <taxon>Anisoptera</taxon>
        <taxon>Libelluloidea</taxon>
        <taxon>Libellulidae</taxon>
        <taxon>Ladona</taxon>
    </lineage>
</organism>
<evidence type="ECO:0000256" key="12">
    <source>
        <dbReference type="ARBA" id="ARBA00023164"/>
    </source>
</evidence>